<dbReference type="SUPFAM" id="SSF161098">
    <property type="entry name" value="MetI-like"/>
    <property type="match status" value="1"/>
</dbReference>
<dbReference type="GO" id="GO:0015833">
    <property type="term" value="P:peptide transport"/>
    <property type="evidence" value="ECO:0007669"/>
    <property type="project" value="UniProtKB-KW"/>
</dbReference>
<reference evidence="10" key="1">
    <citation type="submission" date="2015-01" db="EMBL/GenBank/DDBJ databases">
        <authorList>
            <person name="Andreevskaya M."/>
        </authorList>
    </citation>
    <scope>NUCLEOTIDE SEQUENCE [LARGE SCALE GENOMIC DNA]</scope>
    <source>
        <strain evidence="10">MKFS47</strain>
    </source>
</reference>
<feature type="transmembrane region" description="Helical" evidence="7">
    <location>
        <begin position="130"/>
        <end position="150"/>
    </location>
</feature>
<dbReference type="InterPro" id="IPR050809">
    <property type="entry name" value="UgpAE/MalFG_permease"/>
</dbReference>
<keyword evidence="2 7" id="KW-0813">Transport</keyword>
<evidence type="ECO:0000256" key="1">
    <source>
        <dbReference type="ARBA" id="ARBA00004651"/>
    </source>
</evidence>
<dbReference type="InterPro" id="IPR000515">
    <property type="entry name" value="MetI-like"/>
</dbReference>
<comment type="similarity">
    <text evidence="7">Belongs to the binding-protein-dependent transport system permease family.</text>
</comment>
<dbReference type="EMBL" id="LN774769">
    <property type="protein sequence ID" value="CEN28649.1"/>
    <property type="molecule type" value="Genomic_DNA"/>
</dbReference>
<dbReference type="PANTHER" id="PTHR43227">
    <property type="entry name" value="BLL4140 PROTEIN"/>
    <property type="match status" value="1"/>
</dbReference>
<feature type="transmembrane region" description="Helical" evidence="7">
    <location>
        <begin position="283"/>
        <end position="308"/>
    </location>
</feature>
<proteinExistence type="inferred from homology"/>
<dbReference type="GO" id="GO:0005886">
    <property type="term" value="C:plasma membrane"/>
    <property type="evidence" value="ECO:0007669"/>
    <property type="project" value="UniProtKB-SubCell"/>
</dbReference>
<dbReference type="KEGG" id="lpk:LACPI_1449"/>
<dbReference type="STRING" id="1364.LP2241_30474"/>
<organism evidence="9 10">
    <name type="scientific">Pseudolactococcus piscium MKFS47</name>
    <dbReference type="NCBI Taxonomy" id="297352"/>
    <lineage>
        <taxon>Bacteria</taxon>
        <taxon>Bacillati</taxon>
        <taxon>Bacillota</taxon>
        <taxon>Bacilli</taxon>
        <taxon>Lactobacillales</taxon>
        <taxon>Streptococcaceae</taxon>
        <taxon>Pseudolactococcus</taxon>
    </lineage>
</organism>
<dbReference type="Proteomes" id="UP000033166">
    <property type="component" value="Chromosome I"/>
</dbReference>
<feature type="transmembrane region" description="Helical" evidence="7">
    <location>
        <begin position="94"/>
        <end position="118"/>
    </location>
</feature>
<dbReference type="Pfam" id="PF00528">
    <property type="entry name" value="BPD_transp_1"/>
    <property type="match status" value="1"/>
</dbReference>
<evidence type="ECO:0000256" key="2">
    <source>
        <dbReference type="ARBA" id="ARBA00022448"/>
    </source>
</evidence>
<dbReference type="RefSeq" id="WP_082095427.1">
    <property type="nucleotide sequence ID" value="NZ_LN774769.1"/>
</dbReference>
<keyword evidence="4 7" id="KW-0812">Transmembrane</keyword>
<evidence type="ECO:0000313" key="10">
    <source>
        <dbReference type="Proteomes" id="UP000033166"/>
    </source>
</evidence>
<keyword evidence="6 7" id="KW-0472">Membrane</keyword>
<evidence type="ECO:0000256" key="3">
    <source>
        <dbReference type="ARBA" id="ARBA00022475"/>
    </source>
</evidence>
<gene>
    <name evidence="9" type="primary">lplB1</name>
    <name evidence="9" type="ORF">LACPI_1449</name>
</gene>
<dbReference type="Gene3D" id="1.10.3720.10">
    <property type="entry name" value="MetI-like"/>
    <property type="match status" value="1"/>
</dbReference>
<dbReference type="HOGENOM" id="CLU_016047_0_1_9"/>
<feature type="transmembrane region" description="Helical" evidence="7">
    <location>
        <begin position="29"/>
        <end position="57"/>
    </location>
</feature>
<dbReference type="GO" id="GO:0055085">
    <property type="term" value="P:transmembrane transport"/>
    <property type="evidence" value="ECO:0007669"/>
    <property type="project" value="InterPro"/>
</dbReference>
<keyword evidence="3" id="KW-1003">Cell membrane</keyword>
<sequence>MAIDKDTQAVSCQPVKKKEKSSRERKTQLMFHLMMIPGILFLVVFTYVPMAGIVMAFQNYIPARGLMGSAWVGFTHFQRLFSLPDIGLLFRNTIVIALGKIIIGTILSIVFAILLNEIRVMFLKKSVQTIVYLPHFLSWVVLSAVVMNMFNLDGSITQILSSIGLKDLNFLGSNKLFQPLLIGTDVWKEFGYSSVVYLAAITSIDPGLYEAASIDGATWFKKVWHVTLPGMMTIILLLAIMNLPNILNAGFDQVYNLYSPMVYESGDILDTYVYRVGLIGRQYSFGTAVGLFKALIGAVLMIGANEIAGHYTDRKMF</sequence>
<dbReference type="InterPro" id="IPR035906">
    <property type="entry name" value="MetI-like_sf"/>
</dbReference>
<evidence type="ECO:0000259" key="8">
    <source>
        <dbReference type="PROSITE" id="PS50928"/>
    </source>
</evidence>
<comment type="subcellular location">
    <subcellularLocation>
        <location evidence="1 7">Cell membrane</location>
        <topology evidence="1 7">Multi-pass membrane protein</topology>
    </subcellularLocation>
</comment>
<evidence type="ECO:0000256" key="6">
    <source>
        <dbReference type="ARBA" id="ARBA00023136"/>
    </source>
</evidence>
<keyword evidence="5 7" id="KW-1133">Transmembrane helix</keyword>
<protein>
    <submittedName>
        <fullName evidence="9">ABC transporter permease protein LplB</fullName>
    </submittedName>
</protein>
<evidence type="ECO:0000256" key="5">
    <source>
        <dbReference type="ARBA" id="ARBA00022989"/>
    </source>
</evidence>
<dbReference type="AlphaFoldDB" id="A0A0D6DYV4"/>
<feature type="transmembrane region" description="Helical" evidence="7">
    <location>
        <begin position="223"/>
        <end position="243"/>
    </location>
</feature>
<dbReference type="GO" id="GO:0015031">
    <property type="term" value="P:protein transport"/>
    <property type="evidence" value="ECO:0007669"/>
    <property type="project" value="UniProtKB-KW"/>
</dbReference>
<dbReference type="PANTHER" id="PTHR43227:SF11">
    <property type="entry name" value="BLL4140 PROTEIN"/>
    <property type="match status" value="1"/>
</dbReference>
<dbReference type="CDD" id="cd06261">
    <property type="entry name" value="TM_PBP2"/>
    <property type="match status" value="1"/>
</dbReference>
<evidence type="ECO:0000256" key="4">
    <source>
        <dbReference type="ARBA" id="ARBA00022692"/>
    </source>
</evidence>
<feature type="domain" description="ABC transmembrane type-1" evidence="8">
    <location>
        <begin position="90"/>
        <end position="304"/>
    </location>
</feature>
<accession>A0A0D6DYV4</accession>
<dbReference type="PROSITE" id="PS50928">
    <property type="entry name" value="ABC_TM1"/>
    <property type="match status" value="1"/>
</dbReference>
<evidence type="ECO:0000256" key="7">
    <source>
        <dbReference type="RuleBase" id="RU363032"/>
    </source>
</evidence>
<evidence type="ECO:0000313" key="9">
    <source>
        <dbReference type="EMBL" id="CEN28649.1"/>
    </source>
</evidence>
<name>A0A0D6DYV4_9LACT</name>